<dbReference type="OrthoDB" id="3829495at2"/>
<protein>
    <submittedName>
        <fullName evidence="1">DUF4259 domain-containing protein</fullName>
    </submittedName>
</protein>
<evidence type="ECO:0000313" key="2">
    <source>
        <dbReference type="Proteomes" id="UP000269289"/>
    </source>
</evidence>
<gene>
    <name evidence="1" type="ORF">EBM89_20575</name>
</gene>
<dbReference type="Pfam" id="PF14078">
    <property type="entry name" value="DUF4259"/>
    <property type="match status" value="1"/>
</dbReference>
<proteinExistence type="predicted"/>
<keyword evidence="2" id="KW-1185">Reference proteome</keyword>
<comment type="caution">
    <text evidence="1">The sequence shown here is derived from an EMBL/GenBank/DDBJ whole genome shotgun (WGS) entry which is preliminary data.</text>
</comment>
<dbReference type="Proteomes" id="UP000269289">
    <property type="component" value="Unassembled WGS sequence"/>
</dbReference>
<organism evidence="1 2">
    <name type="scientific">Cellulomonas triticagri</name>
    <dbReference type="NCBI Taxonomy" id="2483352"/>
    <lineage>
        <taxon>Bacteria</taxon>
        <taxon>Bacillati</taxon>
        <taxon>Actinomycetota</taxon>
        <taxon>Actinomycetes</taxon>
        <taxon>Micrococcales</taxon>
        <taxon>Cellulomonadaceae</taxon>
        <taxon>Cellulomonas</taxon>
    </lineage>
</organism>
<sequence>MGTWGAGPFDSDGAGDLVASIRHGDFTFAGVEPYFEDDEYVEADGGQAALALVELTLAVHGAPHAPVLEEETVVPAFAAHLTPERTTWLLEQSDRVLSDPETSELYELWAETGEDEWLATARASVERLRALTAG</sequence>
<accession>A0A3M2IMY8</accession>
<dbReference type="InterPro" id="IPR025355">
    <property type="entry name" value="DUF4259"/>
</dbReference>
<dbReference type="RefSeq" id="WP_122151405.1">
    <property type="nucleotide sequence ID" value="NZ_RFFI01000246.1"/>
</dbReference>
<reference evidence="1 2" key="1">
    <citation type="submission" date="2018-10" db="EMBL/GenBank/DDBJ databases">
        <title>Isolation, diversity and antifungal activity of actinobacteria from wheat.</title>
        <authorList>
            <person name="Han C."/>
        </authorList>
    </citation>
    <scope>NUCLEOTIDE SEQUENCE [LARGE SCALE GENOMIC DNA]</scope>
    <source>
        <strain evidence="1 2">NEAU-YY56</strain>
    </source>
</reference>
<dbReference type="EMBL" id="RFFI01000246">
    <property type="protein sequence ID" value="RMI01316.1"/>
    <property type="molecule type" value="Genomic_DNA"/>
</dbReference>
<name>A0A3M2IMY8_9CELL</name>
<evidence type="ECO:0000313" key="1">
    <source>
        <dbReference type="EMBL" id="RMI01316.1"/>
    </source>
</evidence>
<dbReference type="AlphaFoldDB" id="A0A3M2IMY8"/>